<keyword evidence="1" id="KW-0175">Coiled coil</keyword>
<dbReference type="InterPro" id="IPR010982">
    <property type="entry name" value="Lambda_DNA-bd_dom_sf"/>
</dbReference>
<dbReference type="InterPro" id="IPR001387">
    <property type="entry name" value="Cro/C1-type_HTH"/>
</dbReference>
<dbReference type="Pfam" id="PF01381">
    <property type="entry name" value="HTH_3"/>
    <property type="match status" value="1"/>
</dbReference>
<name>A0ABU5DEU2_9BURK</name>
<protein>
    <submittedName>
        <fullName evidence="3">Helix-turn-helix transcriptional regulator</fullName>
    </submittedName>
</protein>
<dbReference type="RefSeq" id="WP_320422709.1">
    <property type="nucleotide sequence ID" value="NZ_JAXCLA010000003.1"/>
</dbReference>
<dbReference type="Gene3D" id="1.10.260.40">
    <property type="entry name" value="lambda repressor-like DNA-binding domains"/>
    <property type="match status" value="1"/>
</dbReference>
<evidence type="ECO:0000313" key="3">
    <source>
        <dbReference type="EMBL" id="MDY0744797.1"/>
    </source>
</evidence>
<accession>A0ABU5DEU2</accession>
<dbReference type="Proteomes" id="UP001285263">
    <property type="component" value="Unassembled WGS sequence"/>
</dbReference>
<reference evidence="3 4" key="1">
    <citation type="submission" date="2023-11" db="EMBL/GenBank/DDBJ databases">
        <title>Paucibacter sp. nov., isolated from fresh soil in Korea.</title>
        <authorList>
            <person name="Le N.T.T."/>
        </authorList>
    </citation>
    <scope>NUCLEOTIDE SEQUENCE [LARGE SCALE GENOMIC DNA]</scope>
    <source>
        <strain evidence="3 4">R3-3</strain>
    </source>
</reference>
<dbReference type="SUPFAM" id="SSF47413">
    <property type="entry name" value="lambda repressor-like DNA-binding domains"/>
    <property type="match status" value="1"/>
</dbReference>
<feature type="coiled-coil region" evidence="1">
    <location>
        <begin position="17"/>
        <end position="58"/>
    </location>
</feature>
<dbReference type="CDD" id="cd00093">
    <property type="entry name" value="HTH_XRE"/>
    <property type="match status" value="1"/>
</dbReference>
<dbReference type="EMBL" id="JAXCLA010000003">
    <property type="protein sequence ID" value="MDY0744797.1"/>
    <property type="molecule type" value="Genomic_DNA"/>
</dbReference>
<sequence length="169" mass="17951">MPNIASVLKDEIARLARKELRAETVNLQKAASTARSEIASLKRRVAELEKALKAVQKSSTKAAAKAAAAAPESETDDSAHRFRASGLANNRARLGLSAADFGLLVGTTGQSIYAWELGRSKPRAKNLVAIAALRGLGKREVAAKLAALKEAAAETPADKPVRRRRQATD</sequence>
<proteinExistence type="predicted"/>
<gene>
    <name evidence="3" type="ORF">SNE35_09775</name>
</gene>
<comment type="caution">
    <text evidence="3">The sequence shown here is derived from an EMBL/GenBank/DDBJ whole genome shotgun (WGS) entry which is preliminary data.</text>
</comment>
<evidence type="ECO:0000259" key="2">
    <source>
        <dbReference type="PROSITE" id="PS50943"/>
    </source>
</evidence>
<dbReference type="SMART" id="SM00530">
    <property type="entry name" value="HTH_XRE"/>
    <property type="match status" value="1"/>
</dbReference>
<evidence type="ECO:0000313" key="4">
    <source>
        <dbReference type="Proteomes" id="UP001285263"/>
    </source>
</evidence>
<dbReference type="PROSITE" id="PS50943">
    <property type="entry name" value="HTH_CROC1"/>
    <property type="match status" value="1"/>
</dbReference>
<organism evidence="3 4">
    <name type="scientific">Roseateles agri</name>
    <dbReference type="NCBI Taxonomy" id="3098619"/>
    <lineage>
        <taxon>Bacteria</taxon>
        <taxon>Pseudomonadati</taxon>
        <taxon>Pseudomonadota</taxon>
        <taxon>Betaproteobacteria</taxon>
        <taxon>Burkholderiales</taxon>
        <taxon>Sphaerotilaceae</taxon>
        <taxon>Roseateles</taxon>
    </lineage>
</organism>
<keyword evidence="4" id="KW-1185">Reference proteome</keyword>
<feature type="domain" description="HTH cro/C1-type" evidence="2">
    <location>
        <begin position="91"/>
        <end position="133"/>
    </location>
</feature>
<evidence type="ECO:0000256" key="1">
    <source>
        <dbReference type="SAM" id="Coils"/>
    </source>
</evidence>